<evidence type="ECO:0000313" key="2">
    <source>
        <dbReference type="EMBL" id="CAJ0568994.1"/>
    </source>
</evidence>
<proteinExistence type="predicted"/>
<reference evidence="2" key="1">
    <citation type="submission" date="2023-06" db="EMBL/GenBank/DDBJ databases">
        <authorList>
            <person name="Delattre M."/>
        </authorList>
    </citation>
    <scope>NUCLEOTIDE SEQUENCE</scope>
    <source>
        <strain evidence="2">AF72</strain>
    </source>
</reference>
<gene>
    <name evidence="2" type="ORF">MSPICULIGERA_LOCUS7494</name>
</gene>
<feature type="compositionally biased region" description="Polar residues" evidence="1">
    <location>
        <begin position="53"/>
        <end position="71"/>
    </location>
</feature>
<keyword evidence="3" id="KW-1185">Reference proteome</keyword>
<comment type="caution">
    <text evidence="2">The sequence shown here is derived from an EMBL/GenBank/DDBJ whole genome shotgun (WGS) entry which is preliminary data.</text>
</comment>
<organism evidence="2 3">
    <name type="scientific">Mesorhabditis spiculigera</name>
    <dbReference type="NCBI Taxonomy" id="96644"/>
    <lineage>
        <taxon>Eukaryota</taxon>
        <taxon>Metazoa</taxon>
        <taxon>Ecdysozoa</taxon>
        <taxon>Nematoda</taxon>
        <taxon>Chromadorea</taxon>
        <taxon>Rhabditida</taxon>
        <taxon>Rhabditina</taxon>
        <taxon>Rhabditomorpha</taxon>
        <taxon>Rhabditoidea</taxon>
        <taxon>Rhabditidae</taxon>
        <taxon>Mesorhabditinae</taxon>
        <taxon>Mesorhabditis</taxon>
    </lineage>
</organism>
<feature type="region of interest" description="Disordered" evidence="1">
    <location>
        <begin position="1"/>
        <end position="72"/>
    </location>
</feature>
<evidence type="ECO:0000313" key="3">
    <source>
        <dbReference type="Proteomes" id="UP001177023"/>
    </source>
</evidence>
<evidence type="ECO:0000256" key="1">
    <source>
        <dbReference type="SAM" id="MobiDB-lite"/>
    </source>
</evidence>
<sequence length="283" mass="30636">MNTTQRSDDTDHLPNPEDLLPSTSSPGFRVHEVNVVKPSDEHHQTNPPESRKPPSSTQYDPIQLTDDNQTPADDAQIPILASARSIRIDTLDNRGNVPGYAPIPGPCPGPGSPKAEPILGRLLLFFTELKMHNPSRHREAVERLRQLEEELRESGAVCPPDPAVADAVARSLAAAAPGHDIQIRVNQSRHTTTTKTVYETETPGMVGLSPDHIRSLHRQMLDSLVTGNGSDAHAESGTTQKKETAEEGFTDEDGALVVSKRMTRLVTTTRSALPGEAEPAPGE</sequence>
<name>A0AA36CH96_9BILA</name>
<feature type="region of interest" description="Disordered" evidence="1">
    <location>
        <begin position="226"/>
        <end position="283"/>
    </location>
</feature>
<feature type="non-terminal residue" evidence="2">
    <location>
        <position position="1"/>
    </location>
</feature>
<accession>A0AA36CH96</accession>
<dbReference type="AlphaFoldDB" id="A0AA36CH96"/>
<dbReference type="EMBL" id="CATQJA010001885">
    <property type="protein sequence ID" value="CAJ0568994.1"/>
    <property type="molecule type" value="Genomic_DNA"/>
</dbReference>
<protein>
    <submittedName>
        <fullName evidence="2">Uncharacterized protein</fullName>
    </submittedName>
</protein>
<feature type="compositionally biased region" description="Basic and acidic residues" evidence="1">
    <location>
        <begin position="29"/>
        <end position="52"/>
    </location>
</feature>
<feature type="compositionally biased region" description="Basic and acidic residues" evidence="1">
    <location>
        <begin position="1"/>
        <end position="15"/>
    </location>
</feature>
<dbReference type="Proteomes" id="UP001177023">
    <property type="component" value="Unassembled WGS sequence"/>
</dbReference>